<dbReference type="CTD" id="24590825"/>
<reference evidence="6" key="4">
    <citation type="journal article" date="2022" name="PLoS Pathog.">
        <title>Chromosome-level genome of Schistosoma haematobium underpins genome-wide explorations of molecular variation.</title>
        <authorList>
            <person name="Stroehlein A.J."/>
            <person name="Korhonen P.K."/>
            <person name="Lee V.V."/>
            <person name="Ralph S.A."/>
            <person name="Mentink-Kane M."/>
            <person name="You H."/>
            <person name="McManus D.P."/>
            <person name="Tchuente L.T."/>
            <person name="Stothard J.R."/>
            <person name="Kaur P."/>
            <person name="Dudchenko O."/>
            <person name="Aiden E.L."/>
            <person name="Yang B."/>
            <person name="Yang H."/>
            <person name="Emery A.M."/>
            <person name="Webster B.L."/>
            <person name="Brindley P.J."/>
            <person name="Rollinson D."/>
            <person name="Chang B.C.H."/>
            <person name="Gasser R.B."/>
            <person name="Young N.D."/>
        </authorList>
    </citation>
    <scope>NUCLEOTIDE SEQUENCE</scope>
</reference>
<dbReference type="Gene3D" id="1.10.1450.10">
    <property type="entry name" value="Tetraspanin"/>
    <property type="match status" value="1"/>
</dbReference>
<gene>
    <name evidence="6" type="primary">TSPAN12_1</name>
    <name evidence="6" type="ORF">MS3_00002417</name>
</gene>
<evidence type="ECO:0000313" key="7">
    <source>
        <dbReference type="Proteomes" id="UP000471633"/>
    </source>
</evidence>
<evidence type="ECO:0000256" key="2">
    <source>
        <dbReference type="ARBA" id="ARBA00022692"/>
    </source>
</evidence>
<feature type="transmembrane region" description="Helical" evidence="5">
    <location>
        <begin position="12"/>
        <end position="33"/>
    </location>
</feature>
<keyword evidence="3 5" id="KW-1133">Transmembrane helix</keyword>
<evidence type="ECO:0000313" key="6">
    <source>
        <dbReference type="EMBL" id="KAH9596892.1"/>
    </source>
</evidence>
<name>A0A922LZF6_SCHHA</name>
<keyword evidence="2 5" id="KW-0812">Transmembrane</keyword>
<feature type="transmembrane region" description="Helical" evidence="5">
    <location>
        <begin position="53"/>
        <end position="73"/>
    </location>
</feature>
<accession>A0A922LZF6</accession>
<dbReference type="SUPFAM" id="SSF48652">
    <property type="entry name" value="Tetraspanin"/>
    <property type="match status" value="1"/>
</dbReference>
<dbReference type="GO" id="GO:0016020">
    <property type="term" value="C:membrane"/>
    <property type="evidence" value="ECO:0007669"/>
    <property type="project" value="UniProtKB-SubCell"/>
</dbReference>
<evidence type="ECO:0000256" key="4">
    <source>
        <dbReference type="ARBA" id="ARBA00023136"/>
    </source>
</evidence>
<dbReference type="AlphaFoldDB" id="A0A922LZF6"/>
<dbReference type="GeneID" id="24590825"/>
<keyword evidence="4 5" id="KW-0472">Membrane</keyword>
<sequence length="203" mass="23277">MKLSLSEQGWNRLFLILNGVFLVYSIILFALGIKAQDDLGQFKTILQGINPPILPTIIFTGFIGIIGSITGYCKIMKPNQIVIILFFTNANYTLMDSLNYYDIHPLYHEQFEQLQTNYKCCGSSMFTDYRRTNNSLPASCKNNETIYTVGCAEVLNNYTYKYIDPILALCFIFTIIKIIYILISIWMIRRSSTGKDPHILECC</sequence>
<evidence type="ECO:0000256" key="3">
    <source>
        <dbReference type="ARBA" id="ARBA00022989"/>
    </source>
</evidence>
<proteinExistence type="predicted"/>
<reference evidence="6" key="2">
    <citation type="journal article" date="2019" name="Gigascience">
        <title>High-quality Schistosoma haematobium genome achieved by single-molecule and long-range sequencing.</title>
        <authorList>
            <person name="Stroehlein A.J."/>
            <person name="Korhonen P.K."/>
            <person name="Chong T.M."/>
            <person name="Lim Y.L."/>
            <person name="Chan K.G."/>
            <person name="Webster B."/>
            <person name="Rollinson D."/>
            <person name="Brindley P.J."/>
            <person name="Gasser R.B."/>
            <person name="Young N.D."/>
        </authorList>
    </citation>
    <scope>NUCLEOTIDE SEQUENCE</scope>
</reference>
<reference evidence="6" key="3">
    <citation type="submission" date="2021-06" db="EMBL/GenBank/DDBJ databases">
        <title>Chromosome-level genome assembly for S. haematobium.</title>
        <authorList>
            <person name="Stroehlein A.J."/>
        </authorList>
    </citation>
    <scope>NUCLEOTIDE SEQUENCE</scope>
</reference>
<protein>
    <submittedName>
        <fullName evidence="6">Tetraspanin 12, variant 7</fullName>
    </submittedName>
</protein>
<reference evidence="6" key="1">
    <citation type="journal article" date="2012" name="Nat. Genet.">
        <title>Whole-genome sequence of Schistosoma haematobium.</title>
        <authorList>
            <person name="Young N.D."/>
            <person name="Jex A.R."/>
            <person name="Li B."/>
            <person name="Liu S."/>
            <person name="Yang L."/>
            <person name="Xiong Z."/>
            <person name="Li Y."/>
            <person name="Cantacessi C."/>
            <person name="Hall R.S."/>
            <person name="Xu X."/>
            <person name="Chen F."/>
            <person name="Wu X."/>
            <person name="Zerlotini A."/>
            <person name="Oliveira G."/>
            <person name="Hofmann A."/>
            <person name="Zhang G."/>
            <person name="Fang X."/>
            <person name="Kang Y."/>
            <person name="Campbell B.E."/>
            <person name="Loukas A."/>
            <person name="Ranganathan S."/>
            <person name="Rollinson D."/>
            <person name="Rinaldi G."/>
            <person name="Brindley P.J."/>
            <person name="Yang H."/>
            <person name="Wang J."/>
            <person name="Wang J."/>
            <person name="Gasser R.B."/>
        </authorList>
    </citation>
    <scope>NUCLEOTIDE SEQUENCE</scope>
</reference>
<dbReference type="EMBL" id="AMPZ03000001">
    <property type="protein sequence ID" value="KAH9596892.1"/>
    <property type="molecule type" value="Genomic_DNA"/>
</dbReference>
<feature type="transmembrane region" description="Helical" evidence="5">
    <location>
        <begin position="166"/>
        <end position="188"/>
    </location>
</feature>
<dbReference type="Proteomes" id="UP000471633">
    <property type="component" value="Unassembled WGS sequence"/>
</dbReference>
<organism evidence="6 7">
    <name type="scientific">Schistosoma haematobium</name>
    <name type="common">Blood fluke</name>
    <dbReference type="NCBI Taxonomy" id="6185"/>
    <lineage>
        <taxon>Eukaryota</taxon>
        <taxon>Metazoa</taxon>
        <taxon>Spiralia</taxon>
        <taxon>Lophotrochozoa</taxon>
        <taxon>Platyhelminthes</taxon>
        <taxon>Trematoda</taxon>
        <taxon>Digenea</taxon>
        <taxon>Strigeidida</taxon>
        <taxon>Schistosomatoidea</taxon>
        <taxon>Schistosomatidae</taxon>
        <taxon>Schistosoma</taxon>
    </lineage>
</organism>
<dbReference type="InterPro" id="IPR018499">
    <property type="entry name" value="Tetraspanin/Peripherin"/>
</dbReference>
<dbReference type="RefSeq" id="XP_051075485.1">
    <property type="nucleotide sequence ID" value="XM_051210000.1"/>
</dbReference>
<keyword evidence="7" id="KW-1185">Reference proteome</keyword>
<evidence type="ECO:0000256" key="5">
    <source>
        <dbReference type="SAM" id="Phobius"/>
    </source>
</evidence>
<dbReference type="Pfam" id="PF00335">
    <property type="entry name" value="Tetraspanin"/>
    <property type="match status" value="1"/>
</dbReference>
<dbReference type="InterPro" id="IPR008952">
    <property type="entry name" value="Tetraspanin_EC2_sf"/>
</dbReference>
<evidence type="ECO:0000256" key="1">
    <source>
        <dbReference type="ARBA" id="ARBA00004141"/>
    </source>
</evidence>
<comment type="subcellular location">
    <subcellularLocation>
        <location evidence="1">Membrane</location>
        <topology evidence="1">Multi-pass membrane protein</topology>
    </subcellularLocation>
</comment>
<comment type="caution">
    <text evidence="6">The sequence shown here is derived from an EMBL/GenBank/DDBJ whole genome shotgun (WGS) entry which is preliminary data.</text>
</comment>
<dbReference type="CDD" id="cd03127">
    <property type="entry name" value="tetraspanin_LEL"/>
    <property type="match status" value="1"/>
</dbReference>